<dbReference type="EMBL" id="JBHLTR010000031">
    <property type="protein sequence ID" value="MFC0560625.1"/>
    <property type="molecule type" value="Genomic_DNA"/>
</dbReference>
<dbReference type="CDD" id="cd00090">
    <property type="entry name" value="HTH_ARSR"/>
    <property type="match status" value="1"/>
</dbReference>
<organism evidence="7 8">
    <name type="scientific">Halalkalibacter alkalisediminis</name>
    <dbReference type="NCBI Taxonomy" id="935616"/>
    <lineage>
        <taxon>Bacteria</taxon>
        <taxon>Bacillati</taxon>
        <taxon>Bacillota</taxon>
        <taxon>Bacilli</taxon>
        <taxon>Bacillales</taxon>
        <taxon>Bacillaceae</taxon>
        <taxon>Halalkalibacter</taxon>
    </lineage>
</organism>
<dbReference type="RefSeq" id="WP_273844140.1">
    <property type="nucleotide sequence ID" value="NZ_JAQQWT010000008.1"/>
</dbReference>
<feature type="domain" description="IclR-ED" evidence="6">
    <location>
        <begin position="65"/>
        <end position="248"/>
    </location>
</feature>
<dbReference type="PANTHER" id="PTHR30136">
    <property type="entry name" value="HELIX-TURN-HELIX TRANSCRIPTIONAL REGULATOR, ICLR FAMILY"/>
    <property type="match status" value="1"/>
</dbReference>
<evidence type="ECO:0000256" key="1">
    <source>
        <dbReference type="ARBA" id="ARBA00023015"/>
    </source>
</evidence>
<dbReference type="Pfam" id="PF09339">
    <property type="entry name" value="HTH_IclR"/>
    <property type="match status" value="1"/>
</dbReference>
<feature type="coiled-coil region" evidence="4">
    <location>
        <begin position="163"/>
        <end position="193"/>
    </location>
</feature>
<comment type="caution">
    <text evidence="7">The sequence shown here is derived from an EMBL/GenBank/DDBJ whole genome shotgun (WGS) entry which is preliminary data.</text>
</comment>
<keyword evidence="1" id="KW-0805">Transcription regulation</keyword>
<dbReference type="InterPro" id="IPR011991">
    <property type="entry name" value="ArsR-like_HTH"/>
</dbReference>
<name>A0ABV6NIM8_9BACI</name>
<evidence type="ECO:0000256" key="3">
    <source>
        <dbReference type="ARBA" id="ARBA00023163"/>
    </source>
</evidence>
<sequence length="260" mass="29564">MNYKNKSVEKAFEIIEALSVSPLTPSDLSSHLGINRSTLHRFLQNLEDLEYVEKLPDHRIRLSHRFIRIGLQAQTHFNFLTIAKPIMKAFAEEIGESVLIASFNGYKVTYLEKEESSQTVRIVVDAGSQSPPYTVASGKLFLSELSEKDLNLFFKRTQLKSYTKNTITDEDELRKELKKIKEQEVAIDDEEYELGLKGFASPIRDVSGSTIGALCVAGVSIRFDKRKTLETIELLKQYSREISFQLGYQGYHTTISGDQK</sequence>
<dbReference type="PANTHER" id="PTHR30136:SF24">
    <property type="entry name" value="HTH-TYPE TRANSCRIPTIONAL REPRESSOR ALLR"/>
    <property type="match status" value="1"/>
</dbReference>
<dbReference type="InterPro" id="IPR036390">
    <property type="entry name" value="WH_DNA-bd_sf"/>
</dbReference>
<feature type="domain" description="HTH iclR-type" evidence="5">
    <location>
        <begin position="5"/>
        <end position="71"/>
    </location>
</feature>
<dbReference type="InterPro" id="IPR036388">
    <property type="entry name" value="WH-like_DNA-bd_sf"/>
</dbReference>
<gene>
    <name evidence="7" type="ORF">ACFFH4_16680</name>
</gene>
<dbReference type="SUPFAM" id="SSF55781">
    <property type="entry name" value="GAF domain-like"/>
    <property type="match status" value="1"/>
</dbReference>
<evidence type="ECO:0000256" key="4">
    <source>
        <dbReference type="SAM" id="Coils"/>
    </source>
</evidence>
<dbReference type="Gene3D" id="1.10.10.10">
    <property type="entry name" value="Winged helix-like DNA-binding domain superfamily/Winged helix DNA-binding domain"/>
    <property type="match status" value="1"/>
</dbReference>
<dbReference type="PROSITE" id="PS51078">
    <property type="entry name" value="ICLR_ED"/>
    <property type="match status" value="1"/>
</dbReference>
<dbReference type="InterPro" id="IPR014757">
    <property type="entry name" value="Tscrpt_reg_IclR_C"/>
</dbReference>
<dbReference type="Pfam" id="PF01614">
    <property type="entry name" value="IclR_C"/>
    <property type="match status" value="1"/>
</dbReference>
<dbReference type="InterPro" id="IPR029016">
    <property type="entry name" value="GAF-like_dom_sf"/>
</dbReference>
<reference evidence="7 8" key="1">
    <citation type="submission" date="2024-09" db="EMBL/GenBank/DDBJ databases">
        <authorList>
            <person name="Sun Q."/>
            <person name="Mori K."/>
        </authorList>
    </citation>
    <scope>NUCLEOTIDE SEQUENCE [LARGE SCALE GENOMIC DNA]</scope>
    <source>
        <strain evidence="7 8">NCAIM B.02301</strain>
    </source>
</reference>
<keyword evidence="8" id="KW-1185">Reference proteome</keyword>
<accession>A0ABV6NIM8</accession>
<evidence type="ECO:0000259" key="5">
    <source>
        <dbReference type="PROSITE" id="PS51077"/>
    </source>
</evidence>
<evidence type="ECO:0000313" key="7">
    <source>
        <dbReference type="EMBL" id="MFC0560625.1"/>
    </source>
</evidence>
<dbReference type="InterPro" id="IPR005471">
    <property type="entry name" value="Tscrpt_reg_IclR_N"/>
</dbReference>
<keyword evidence="4" id="KW-0175">Coiled coil</keyword>
<dbReference type="PROSITE" id="PS51077">
    <property type="entry name" value="HTH_ICLR"/>
    <property type="match status" value="1"/>
</dbReference>
<protein>
    <submittedName>
        <fullName evidence="7">IclR family transcriptional regulator</fullName>
    </submittedName>
</protein>
<evidence type="ECO:0000313" key="8">
    <source>
        <dbReference type="Proteomes" id="UP001589833"/>
    </source>
</evidence>
<dbReference type="Proteomes" id="UP001589833">
    <property type="component" value="Unassembled WGS sequence"/>
</dbReference>
<dbReference type="InterPro" id="IPR050707">
    <property type="entry name" value="HTH_MetabolicPath_Reg"/>
</dbReference>
<dbReference type="SUPFAM" id="SSF46785">
    <property type="entry name" value="Winged helix' DNA-binding domain"/>
    <property type="match status" value="1"/>
</dbReference>
<proteinExistence type="predicted"/>
<evidence type="ECO:0000259" key="6">
    <source>
        <dbReference type="PROSITE" id="PS51078"/>
    </source>
</evidence>
<dbReference type="Gene3D" id="3.30.450.40">
    <property type="match status" value="1"/>
</dbReference>
<keyword evidence="3" id="KW-0804">Transcription</keyword>
<evidence type="ECO:0000256" key="2">
    <source>
        <dbReference type="ARBA" id="ARBA00023125"/>
    </source>
</evidence>
<dbReference type="SMART" id="SM00346">
    <property type="entry name" value="HTH_ICLR"/>
    <property type="match status" value="1"/>
</dbReference>
<keyword evidence="2" id="KW-0238">DNA-binding</keyword>